<evidence type="ECO:0000256" key="6">
    <source>
        <dbReference type="SAM" id="SignalP"/>
    </source>
</evidence>
<dbReference type="Proteomes" id="UP000002432">
    <property type="component" value="Chromosome"/>
</dbReference>
<sequence length="531" mass="58126">MKRLALLLLVLSQLSFASAYDAHPKLVVVIVIDQFRGDYLQRYHNEFGEGGFRLFTDHGAYFSDCYYDYATLVTGPGHATIGTGSYTIGHGIMANEWFDPQINERVTSVSDEATHIVGVEGGQGSSPHNLLTDTFGDELRMATQGRSRVFGISMKDRAAILPTGHSANAAYWLDGKSGAWITSDYYMKALPPWVEAVNHSDEAKKFLNRDWKDAAGKVMGNTNPRNDEDGQPEDYFEIVGSTPFANDLELDFARSLITNEKLGTRATTDLLVISLSENDILGHAVGPDSPILHASIVELDRQLAGFFQFLDKQFGMNNVWLALSADHGVAPVPREVQTLHMPASEMDTKQFTEKLNEEIAKTTGKPGKYLRSAGLPMISLDPASWSDTKEADAEQIVGEAAVRTGALAYFTKSDLAKGRVPETPMGHKFANTYSPYGGWWVMVQPRPFTIPKEDGTTHFSPYSYDAHVPLAFYGVPFAPGVYRGHSEPIDLAVTLSSLLGTNKPAAATGRVLTEALKPPPNPPAGEKHLVK</sequence>
<dbReference type="InterPro" id="IPR017850">
    <property type="entry name" value="Alkaline_phosphatase_core_sf"/>
</dbReference>
<dbReference type="eggNOG" id="COG1524">
    <property type="taxonomic scope" value="Bacteria"/>
</dbReference>
<evidence type="ECO:0000256" key="5">
    <source>
        <dbReference type="PIRSR" id="PIRSR031924-51"/>
    </source>
</evidence>
<dbReference type="SUPFAM" id="SSF53649">
    <property type="entry name" value="Alkaline phosphatase-like"/>
    <property type="match status" value="1"/>
</dbReference>
<dbReference type="InterPro" id="IPR026263">
    <property type="entry name" value="Alkaline_phosphatase_prok"/>
</dbReference>
<keyword evidence="3 6" id="KW-0732">Signal</keyword>
<evidence type="ECO:0000256" key="2">
    <source>
        <dbReference type="ARBA" id="ARBA00022723"/>
    </source>
</evidence>
<proteinExistence type="predicted"/>
<evidence type="ECO:0000313" key="8">
    <source>
        <dbReference type="Proteomes" id="UP000002432"/>
    </source>
</evidence>
<dbReference type="CDD" id="cd16016">
    <property type="entry name" value="AP-SPAP"/>
    <property type="match status" value="1"/>
</dbReference>
<dbReference type="Gene3D" id="3.40.720.10">
    <property type="entry name" value="Alkaline Phosphatase, subunit A"/>
    <property type="match status" value="1"/>
</dbReference>
<dbReference type="KEGG" id="aba:Acid345_0390"/>
<dbReference type="InterPro" id="IPR002591">
    <property type="entry name" value="Phosphodiest/P_Trfase"/>
</dbReference>
<dbReference type="EMBL" id="CP000360">
    <property type="protein sequence ID" value="ABF39395.1"/>
    <property type="molecule type" value="Genomic_DNA"/>
</dbReference>
<dbReference type="Gene3D" id="3.30.1360.150">
    <property type="match status" value="1"/>
</dbReference>
<organism evidence="7 8">
    <name type="scientific">Koribacter versatilis (strain Ellin345)</name>
    <dbReference type="NCBI Taxonomy" id="204669"/>
    <lineage>
        <taxon>Bacteria</taxon>
        <taxon>Pseudomonadati</taxon>
        <taxon>Acidobacteriota</taxon>
        <taxon>Terriglobia</taxon>
        <taxon>Terriglobales</taxon>
        <taxon>Candidatus Korobacteraceae</taxon>
        <taxon>Candidatus Korobacter</taxon>
    </lineage>
</organism>
<feature type="active site" description="Phosphothreonine intermediate" evidence="4">
    <location>
        <position position="74"/>
    </location>
</feature>
<dbReference type="EnsemblBacteria" id="ABF39395">
    <property type="protein sequence ID" value="ABF39395"/>
    <property type="gene ID" value="Acid345_0390"/>
</dbReference>
<feature type="signal peptide" evidence="6">
    <location>
        <begin position="1"/>
        <end position="19"/>
    </location>
</feature>
<gene>
    <name evidence="7" type="ordered locus">Acid345_0390</name>
</gene>
<accession>Q1IUQ5</accession>
<keyword evidence="2" id="KW-0479">Metal-binding</keyword>
<feature type="binding site" evidence="5">
    <location>
        <begin position="155"/>
        <end position="157"/>
    </location>
    <ligand>
        <name>substrate</name>
    </ligand>
</feature>
<feature type="binding site" evidence="5">
    <location>
        <position position="95"/>
    </location>
    <ligand>
        <name>substrate</name>
    </ligand>
</feature>
<dbReference type="STRING" id="204669.Acid345_0390"/>
<evidence type="ECO:0000256" key="1">
    <source>
        <dbReference type="ARBA" id="ARBA00022553"/>
    </source>
</evidence>
<dbReference type="PANTHER" id="PTHR10151">
    <property type="entry name" value="ECTONUCLEOTIDE PYROPHOSPHATASE/PHOSPHODIESTERASE"/>
    <property type="match status" value="1"/>
</dbReference>
<dbReference type="RefSeq" id="WP_011521197.1">
    <property type="nucleotide sequence ID" value="NC_008009.1"/>
</dbReference>
<dbReference type="GO" id="GO:0004035">
    <property type="term" value="F:alkaline phosphatase activity"/>
    <property type="evidence" value="ECO:0007669"/>
    <property type="project" value="InterPro"/>
</dbReference>
<dbReference type="AlphaFoldDB" id="Q1IUQ5"/>
<protein>
    <submittedName>
        <fullName evidence="7">Type I phosphodiesterase/nucleotide pyrophosphatase</fullName>
    </submittedName>
</protein>
<evidence type="ECO:0000256" key="4">
    <source>
        <dbReference type="PIRSR" id="PIRSR031924-50"/>
    </source>
</evidence>
<dbReference type="PIRSF" id="PIRSF031924">
    <property type="entry name" value="Pi-irrepressible_AP"/>
    <property type="match status" value="1"/>
</dbReference>
<dbReference type="PANTHER" id="PTHR10151:SF120">
    <property type="entry name" value="BIS(5'-ADENOSYL)-TRIPHOSPHATASE"/>
    <property type="match status" value="1"/>
</dbReference>
<name>Q1IUQ5_KORVE</name>
<dbReference type="Pfam" id="PF01663">
    <property type="entry name" value="Phosphodiest"/>
    <property type="match status" value="1"/>
</dbReference>
<keyword evidence="8" id="KW-1185">Reference proteome</keyword>
<reference evidence="7 8" key="1">
    <citation type="journal article" date="2009" name="Appl. Environ. Microbiol.">
        <title>Three genomes from the phylum Acidobacteria provide insight into the lifestyles of these microorganisms in soils.</title>
        <authorList>
            <person name="Ward N.L."/>
            <person name="Challacombe J.F."/>
            <person name="Janssen P.H."/>
            <person name="Henrissat B."/>
            <person name="Coutinho P.M."/>
            <person name="Wu M."/>
            <person name="Xie G."/>
            <person name="Haft D.H."/>
            <person name="Sait M."/>
            <person name="Badger J."/>
            <person name="Barabote R.D."/>
            <person name="Bradley B."/>
            <person name="Brettin T.S."/>
            <person name="Brinkac L.M."/>
            <person name="Bruce D."/>
            <person name="Creasy T."/>
            <person name="Daugherty S.C."/>
            <person name="Davidsen T.M."/>
            <person name="DeBoy R.T."/>
            <person name="Detter J.C."/>
            <person name="Dodson R.J."/>
            <person name="Durkin A.S."/>
            <person name="Ganapathy A."/>
            <person name="Gwinn-Giglio M."/>
            <person name="Han C.S."/>
            <person name="Khouri H."/>
            <person name="Kiss H."/>
            <person name="Kothari S.P."/>
            <person name="Madupu R."/>
            <person name="Nelson K.E."/>
            <person name="Nelson W.C."/>
            <person name="Paulsen I."/>
            <person name="Penn K."/>
            <person name="Ren Q."/>
            <person name="Rosovitz M.J."/>
            <person name="Selengut J.D."/>
            <person name="Shrivastava S."/>
            <person name="Sullivan S.A."/>
            <person name="Tapia R."/>
            <person name="Thompson L.S."/>
            <person name="Watkins K.L."/>
            <person name="Yang Q."/>
            <person name="Yu C."/>
            <person name="Zafar N."/>
            <person name="Zhou L."/>
            <person name="Kuske C.R."/>
        </authorList>
    </citation>
    <scope>NUCLEOTIDE SEQUENCE [LARGE SCALE GENOMIC DNA]</scope>
    <source>
        <strain evidence="7 8">Ellin345</strain>
    </source>
</reference>
<dbReference type="HOGENOM" id="CLU_034095_0_0_0"/>
<dbReference type="OrthoDB" id="9771966at2"/>
<feature type="chain" id="PRO_5004191689" evidence="6">
    <location>
        <begin position="20"/>
        <end position="531"/>
    </location>
</feature>
<evidence type="ECO:0000313" key="7">
    <source>
        <dbReference type="EMBL" id="ABF39395.1"/>
    </source>
</evidence>
<dbReference type="GO" id="GO:0046872">
    <property type="term" value="F:metal ion binding"/>
    <property type="evidence" value="ECO:0007669"/>
    <property type="project" value="UniProtKB-KW"/>
</dbReference>
<keyword evidence="1 4" id="KW-0597">Phosphoprotein</keyword>
<evidence type="ECO:0000256" key="3">
    <source>
        <dbReference type="ARBA" id="ARBA00022729"/>
    </source>
</evidence>